<dbReference type="NCBIfam" id="TIGR00231">
    <property type="entry name" value="small_GTP"/>
    <property type="match status" value="1"/>
</dbReference>
<feature type="binding site" evidence="8">
    <location>
        <begin position="214"/>
        <end position="218"/>
    </location>
    <ligand>
        <name>GTP</name>
        <dbReference type="ChEBI" id="CHEBI:37565"/>
    </ligand>
</feature>
<evidence type="ECO:0000256" key="10">
    <source>
        <dbReference type="SAM" id="MobiDB-lite"/>
    </source>
</evidence>
<comment type="subcellular location">
    <subcellularLocation>
        <location evidence="8">Cytoplasm</location>
    </subcellularLocation>
</comment>
<keyword evidence="5 8" id="KW-0648">Protein biosynthesis</keyword>
<dbReference type="PANTHER" id="PTHR43381:SF5">
    <property type="entry name" value="TR-TYPE G DOMAIN-CONTAINING PROTEIN"/>
    <property type="match status" value="1"/>
</dbReference>
<dbReference type="InterPro" id="IPR006847">
    <property type="entry name" value="IF2_N"/>
</dbReference>
<feature type="binding site" evidence="8">
    <location>
        <begin position="168"/>
        <end position="175"/>
    </location>
    <ligand>
        <name>GTP</name>
        <dbReference type="ChEBI" id="CHEBI:37565"/>
    </ligand>
</feature>
<evidence type="ECO:0000259" key="11">
    <source>
        <dbReference type="PROSITE" id="PS51722"/>
    </source>
</evidence>
<dbReference type="InterPro" id="IPR023115">
    <property type="entry name" value="TIF_IF2_dom3"/>
</dbReference>
<dbReference type="Gene3D" id="3.40.50.300">
    <property type="entry name" value="P-loop containing nucleotide triphosphate hydrolases"/>
    <property type="match status" value="1"/>
</dbReference>
<dbReference type="PROSITE" id="PS51722">
    <property type="entry name" value="G_TR_2"/>
    <property type="match status" value="1"/>
</dbReference>
<feature type="binding site" evidence="8">
    <location>
        <begin position="268"/>
        <end position="271"/>
    </location>
    <ligand>
        <name>GTP</name>
        <dbReference type="ChEBI" id="CHEBI:37565"/>
    </ligand>
</feature>
<dbReference type="GO" id="GO:0005525">
    <property type="term" value="F:GTP binding"/>
    <property type="evidence" value="ECO:0007669"/>
    <property type="project" value="UniProtKB-KW"/>
</dbReference>
<feature type="region of interest" description="G-domain" evidence="8">
    <location>
        <begin position="162"/>
        <end position="310"/>
    </location>
</feature>
<proteinExistence type="inferred from homology"/>
<evidence type="ECO:0000256" key="1">
    <source>
        <dbReference type="ARBA" id="ARBA00007733"/>
    </source>
</evidence>
<comment type="caution">
    <text evidence="12">The sequence shown here is derived from an EMBL/GenBank/DDBJ whole genome shotgun (WGS) entry which is preliminary data.</text>
</comment>
<dbReference type="GO" id="GO:0003743">
    <property type="term" value="F:translation initiation factor activity"/>
    <property type="evidence" value="ECO:0007669"/>
    <property type="project" value="UniProtKB-UniRule"/>
</dbReference>
<dbReference type="SUPFAM" id="SSF52156">
    <property type="entry name" value="Initiation factor IF2/eIF5b, domain 3"/>
    <property type="match status" value="1"/>
</dbReference>
<dbReference type="InterPro" id="IPR000795">
    <property type="entry name" value="T_Tr_GTP-bd_dom"/>
</dbReference>
<sequence>MAAETKTPAKNSAQGNRNGGRSGEPRRDTPRSSGPSQPRPPRPVEPKPAEPKVIELPESISLRDLATKINVSPINVIRELMQNGVMATINQPLDFDTAAIVASAFGWEARPIPIVVESQPPAEVAVTPDGTPAPTGKIMTLRQRLLAKEQAENESALKPRPPIVTVMGHVDHGKTSLLDAIRKTDVASAEAGGITQHIGAYMVEHQGKKVTFIDTPGHEAFTAMRARGAQVTDIAVLVVAADDGVMPQTREAIAHARAAQVPIIVAINKIDKPNANPELVKKELSELGLVPDEWGGQTLFIPVSAKQRKGIEDLIEGILLVAESLDTIKANPNRRAVGTIIESHLSKSRGAMATVLVQNGTLNVGDAFVAGSVYGRVRAMFDFRGQSVKKAGPSVPVSITGMSEVPIAGDIFEVVEDERAARALAAQNQAKRAREGNIQRVTSLEQYFAMAKASKAKKMFFIVKADSQGSLQPIVEQLHKLNSTLGGEPGEEIRLEVIHQGTGDVTESDVNLAIASGAVILGYEVQVDTAARRKAESNHVDIRLYNVIYNLLEDVELALKGMLAPKIVEKVVGVAEVKQTFKIPKVGIIAGVRVTNGVAMRNAKVRILRGEQVLHTGAVASLKRLTEDVKEVRQGFECGIGIEGFEGFKPGDVIEFIVQEAQS</sequence>
<dbReference type="Gene3D" id="3.40.50.10050">
    <property type="entry name" value="Translation initiation factor IF- 2, domain 3"/>
    <property type="match status" value="1"/>
</dbReference>
<evidence type="ECO:0000256" key="8">
    <source>
        <dbReference type="HAMAP-Rule" id="MF_00100"/>
    </source>
</evidence>
<evidence type="ECO:0000313" key="12">
    <source>
        <dbReference type="EMBL" id="PJF47303.1"/>
    </source>
</evidence>
<feature type="region of interest" description="Disordered" evidence="10">
    <location>
        <begin position="1"/>
        <end position="52"/>
    </location>
</feature>
<evidence type="ECO:0000313" key="13">
    <source>
        <dbReference type="Proteomes" id="UP000230790"/>
    </source>
</evidence>
<reference evidence="12 13" key="1">
    <citation type="submission" date="2017-11" db="EMBL/GenBank/DDBJ databases">
        <title>Evolution of Phototrophy in the Chloroflexi Phylum Driven by Horizontal Gene Transfer.</title>
        <authorList>
            <person name="Ward L.M."/>
            <person name="Hemp J."/>
            <person name="Shih P.M."/>
            <person name="Mcglynn S.E."/>
            <person name="Fischer W."/>
        </authorList>
    </citation>
    <scope>NUCLEOTIDE SEQUENCE [LARGE SCALE GENOMIC DNA]</scope>
    <source>
        <strain evidence="12">JP3_7</strain>
    </source>
</reference>
<name>A0A2M8QBW9_9CHLR</name>
<accession>A0A2M8QBW9</accession>
<dbReference type="InterPro" id="IPR027417">
    <property type="entry name" value="P-loop_NTPase"/>
</dbReference>
<dbReference type="InterPro" id="IPR053905">
    <property type="entry name" value="EF-G-like_DII"/>
</dbReference>
<dbReference type="Pfam" id="PF11987">
    <property type="entry name" value="IF-2"/>
    <property type="match status" value="1"/>
</dbReference>
<evidence type="ECO:0000256" key="5">
    <source>
        <dbReference type="ARBA" id="ARBA00022917"/>
    </source>
</evidence>
<keyword evidence="6 8" id="KW-0342">GTP-binding</keyword>
<dbReference type="CDD" id="cd03702">
    <property type="entry name" value="IF2_mtIF2_II"/>
    <property type="match status" value="1"/>
</dbReference>
<dbReference type="InterPro" id="IPR000178">
    <property type="entry name" value="TF_IF2_bacterial-like"/>
</dbReference>
<dbReference type="FunFam" id="2.40.30.10:FF:000054">
    <property type="entry name" value="Translation initiation factor IF-2"/>
    <property type="match status" value="1"/>
</dbReference>
<gene>
    <name evidence="8" type="primary">infB</name>
    <name evidence="12" type="ORF">CUN48_09425</name>
</gene>
<dbReference type="InterPro" id="IPR009000">
    <property type="entry name" value="Transl_B-barrel_sf"/>
</dbReference>
<dbReference type="AlphaFoldDB" id="A0A2M8QBW9"/>
<evidence type="ECO:0000256" key="2">
    <source>
        <dbReference type="ARBA" id="ARBA00020675"/>
    </source>
</evidence>
<dbReference type="CDD" id="cd01887">
    <property type="entry name" value="IF2_eIF5B"/>
    <property type="match status" value="1"/>
</dbReference>
<dbReference type="InterPro" id="IPR044145">
    <property type="entry name" value="IF2_II"/>
</dbReference>
<dbReference type="NCBIfam" id="TIGR00487">
    <property type="entry name" value="IF-2"/>
    <property type="match status" value="1"/>
</dbReference>
<evidence type="ECO:0000256" key="4">
    <source>
        <dbReference type="ARBA" id="ARBA00022741"/>
    </source>
</evidence>
<dbReference type="SUPFAM" id="SSF52540">
    <property type="entry name" value="P-loop containing nucleoside triphosphate hydrolases"/>
    <property type="match status" value="1"/>
</dbReference>
<dbReference type="Pfam" id="PF00009">
    <property type="entry name" value="GTP_EFTU"/>
    <property type="match status" value="1"/>
</dbReference>
<keyword evidence="8" id="KW-0963">Cytoplasm</keyword>
<evidence type="ECO:0000256" key="7">
    <source>
        <dbReference type="ARBA" id="ARBA00025162"/>
    </source>
</evidence>
<dbReference type="GO" id="GO:0005829">
    <property type="term" value="C:cytosol"/>
    <property type="evidence" value="ECO:0007669"/>
    <property type="project" value="TreeGrafter"/>
</dbReference>
<organism evidence="12 13">
    <name type="scientific">Candidatus Thermofonsia Clade 3 bacterium</name>
    <dbReference type="NCBI Taxonomy" id="2364212"/>
    <lineage>
        <taxon>Bacteria</taxon>
        <taxon>Bacillati</taxon>
        <taxon>Chloroflexota</taxon>
        <taxon>Candidatus Thermofontia</taxon>
        <taxon>Candidatus Thermofonsia Clade 3</taxon>
    </lineage>
</organism>
<dbReference type="InterPro" id="IPR036925">
    <property type="entry name" value="TIF_IF2_dom3_sf"/>
</dbReference>
<dbReference type="Gene3D" id="2.40.30.10">
    <property type="entry name" value="Translation factors"/>
    <property type="match status" value="2"/>
</dbReference>
<dbReference type="Proteomes" id="UP000230790">
    <property type="component" value="Unassembled WGS sequence"/>
</dbReference>
<feature type="compositionally biased region" description="Basic and acidic residues" evidence="10">
    <location>
        <begin position="42"/>
        <end position="52"/>
    </location>
</feature>
<dbReference type="PANTHER" id="PTHR43381">
    <property type="entry name" value="TRANSLATION INITIATION FACTOR IF-2-RELATED"/>
    <property type="match status" value="1"/>
</dbReference>
<dbReference type="HAMAP" id="MF_00100_B">
    <property type="entry name" value="IF_2_B"/>
    <property type="match status" value="1"/>
</dbReference>
<dbReference type="CDD" id="cd03692">
    <property type="entry name" value="mtIF2_IVc"/>
    <property type="match status" value="1"/>
</dbReference>
<dbReference type="FunFam" id="3.40.50.300:FF:000019">
    <property type="entry name" value="Translation initiation factor IF-2"/>
    <property type="match status" value="1"/>
</dbReference>
<dbReference type="Pfam" id="PF22042">
    <property type="entry name" value="EF-G_D2"/>
    <property type="match status" value="1"/>
</dbReference>
<keyword evidence="4 8" id="KW-0547">Nucleotide-binding</keyword>
<keyword evidence="3 8" id="KW-0396">Initiation factor</keyword>
<feature type="domain" description="Tr-type G" evidence="11">
    <location>
        <begin position="159"/>
        <end position="326"/>
    </location>
</feature>
<evidence type="ECO:0000256" key="6">
    <source>
        <dbReference type="ARBA" id="ARBA00023134"/>
    </source>
</evidence>
<dbReference type="FunFam" id="2.40.30.10:FF:000008">
    <property type="entry name" value="Translation initiation factor IF-2"/>
    <property type="match status" value="1"/>
</dbReference>
<dbReference type="EMBL" id="PGTN01000056">
    <property type="protein sequence ID" value="PJF47303.1"/>
    <property type="molecule type" value="Genomic_DNA"/>
</dbReference>
<comment type="similarity">
    <text evidence="1 8 9">Belongs to the TRAFAC class translation factor GTPase superfamily. Classic translation factor GTPase family. IF-2 subfamily.</text>
</comment>
<comment type="function">
    <text evidence="7 8 9">One of the essential components for the initiation of protein synthesis. Protects formylmethionyl-tRNA from spontaneous hydrolysis and promotes its binding to the 30S ribosomal subunits. Also involved in the hydrolysis of GTP during the formation of the 70S ribosomal complex.</text>
</comment>
<dbReference type="InterPro" id="IPR015760">
    <property type="entry name" value="TIF_IF2"/>
</dbReference>
<dbReference type="GO" id="GO:0003924">
    <property type="term" value="F:GTPase activity"/>
    <property type="evidence" value="ECO:0007669"/>
    <property type="project" value="UniProtKB-UniRule"/>
</dbReference>
<dbReference type="Pfam" id="PF04760">
    <property type="entry name" value="IF2_N"/>
    <property type="match status" value="1"/>
</dbReference>
<dbReference type="InterPro" id="IPR005225">
    <property type="entry name" value="Small_GTP-bd"/>
</dbReference>
<protein>
    <recommendedName>
        <fullName evidence="2 8">Translation initiation factor IF-2</fullName>
    </recommendedName>
</protein>
<evidence type="ECO:0000256" key="9">
    <source>
        <dbReference type="RuleBase" id="RU000644"/>
    </source>
</evidence>
<dbReference type="FunFam" id="3.40.50.10050:FF:000001">
    <property type="entry name" value="Translation initiation factor IF-2"/>
    <property type="match status" value="1"/>
</dbReference>
<evidence type="ECO:0000256" key="3">
    <source>
        <dbReference type="ARBA" id="ARBA00022540"/>
    </source>
</evidence>
<dbReference type="SUPFAM" id="SSF50447">
    <property type="entry name" value="Translation proteins"/>
    <property type="match status" value="2"/>
</dbReference>